<organism evidence="2 3">
    <name type="scientific">Rhizopus delemar</name>
    <dbReference type="NCBI Taxonomy" id="936053"/>
    <lineage>
        <taxon>Eukaryota</taxon>
        <taxon>Fungi</taxon>
        <taxon>Fungi incertae sedis</taxon>
        <taxon>Mucoromycota</taxon>
        <taxon>Mucoromycotina</taxon>
        <taxon>Mucoromycetes</taxon>
        <taxon>Mucorales</taxon>
        <taxon>Mucorineae</taxon>
        <taxon>Rhizopodaceae</taxon>
        <taxon>Rhizopus</taxon>
    </lineage>
</organism>
<feature type="region of interest" description="Disordered" evidence="1">
    <location>
        <begin position="1"/>
        <end position="35"/>
    </location>
</feature>
<gene>
    <name evidence="2" type="ORF">G6F50_017944</name>
</gene>
<evidence type="ECO:0000313" key="3">
    <source>
        <dbReference type="Proteomes" id="UP000740926"/>
    </source>
</evidence>
<reference evidence="2 3" key="1">
    <citation type="journal article" date="2020" name="Microb. Genom.">
        <title>Genetic diversity of clinical and environmental Mucorales isolates obtained from an investigation of mucormycosis cases among solid organ transplant recipients.</title>
        <authorList>
            <person name="Nguyen M.H."/>
            <person name="Kaul D."/>
            <person name="Muto C."/>
            <person name="Cheng S.J."/>
            <person name="Richter R.A."/>
            <person name="Bruno V.M."/>
            <person name="Liu G."/>
            <person name="Beyhan S."/>
            <person name="Sundermann A.J."/>
            <person name="Mounaud S."/>
            <person name="Pasculle A.W."/>
            <person name="Nierman W.C."/>
            <person name="Driscoll E."/>
            <person name="Cumbie R."/>
            <person name="Clancy C.J."/>
            <person name="Dupont C.L."/>
        </authorList>
    </citation>
    <scope>NUCLEOTIDE SEQUENCE [LARGE SCALE GENOMIC DNA]</scope>
    <source>
        <strain evidence="2 3">GL24</strain>
    </source>
</reference>
<dbReference type="AlphaFoldDB" id="A0A9P6XNV6"/>
<dbReference type="EMBL" id="JAANIU010014868">
    <property type="protein sequence ID" value="KAG1529521.1"/>
    <property type="molecule type" value="Genomic_DNA"/>
</dbReference>
<dbReference type="Proteomes" id="UP000740926">
    <property type="component" value="Unassembled WGS sequence"/>
</dbReference>
<protein>
    <submittedName>
        <fullName evidence="2">Uncharacterized protein</fullName>
    </submittedName>
</protein>
<name>A0A9P6XNV6_9FUNG</name>
<evidence type="ECO:0000256" key="1">
    <source>
        <dbReference type="SAM" id="MobiDB-lite"/>
    </source>
</evidence>
<sequence>MDLAADLGIDPEARQQGGERHRIGRAPGGGDQEAGVVVAGGRQRGGFEGGRVDAELLHEARVQRTLGSHRTFGRVRDLQEAGGGCASWIM</sequence>
<accession>A0A9P6XNV6</accession>
<keyword evidence="3" id="KW-1185">Reference proteome</keyword>
<feature type="compositionally biased region" description="Basic and acidic residues" evidence="1">
    <location>
        <begin position="11"/>
        <end position="21"/>
    </location>
</feature>
<evidence type="ECO:0000313" key="2">
    <source>
        <dbReference type="EMBL" id="KAG1529521.1"/>
    </source>
</evidence>
<proteinExistence type="predicted"/>
<comment type="caution">
    <text evidence="2">The sequence shown here is derived from an EMBL/GenBank/DDBJ whole genome shotgun (WGS) entry which is preliminary data.</text>
</comment>